<dbReference type="OrthoDB" id="19209at2759"/>
<evidence type="ECO:0000256" key="2">
    <source>
        <dbReference type="ARBA" id="ARBA00010349"/>
    </source>
</evidence>
<evidence type="ECO:0008006" key="10">
    <source>
        <dbReference type="Google" id="ProtNLM"/>
    </source>
</evidence>
<organism evidence="8 9">
    <name type="scientific">Plasmodium falciparum (isolate Dd2)</name>
    <dbReference type="NCBI Taxonomy" id="57267"/>
    <lineage>
        <taxon>Eukaryota</taxon>
        <taxon>Sar</taxon>
        <taxon>Alveolata</taxon>
        <taxon>Apicomplexa</taxon>
        <taxon>Aconoidasida</taxon>
        <taxon>Haemosporida</taxon>
        <taxon>Plasmodiidae</taxon>
        <taxon>Plasmodium</taxon>
        <taxon>Plasmodium (Laverania)</taxon>
    </lineage>
</organism>
<dbReference type="GO" id="GO:0006614">
    <property type="term" value="P:SRP-dependent cotranslational protein targeting to membrane"/>
    <property type="evidence" value="ECO:0007669"/>
    <property type="project" value="InterPro"/>
</dbReference>
<feature type="compositionally biased region" description="Basic and acidic residues" evidence="7">
    <location>
        <begin position="48"/>
        <end position="64"/>
    </location>
</feature>
<feature type="region of interest" description="Disordered" evidence="7">
    <location>
        <begin position="41"/>
        <end position="64"/>
    </location>
</feature>
<dbReference type="SUPFAM" id="SSF54762">
    <property type="entry name" value="Signal recognition particle alu RNA binding heterodimer, SRP9/14"/>
    <property type="match status" value="1"/>
</dbReference>
<dbReference type="KEGG" id="pfd:PFDG_03446"/>
<evidence type="ECO:0000256" key="5">
    <source>
        <dbReference type="ARBA" id="ARBA00023135"/>
    </source>
</evidence>
<proteinExistence type="inferred from homology"/>
<protein>
    <recommendedName>
        <fullName evidence="10">Signal recognition particle subunit SRP14</fullName>
    </recommendedName>
</protein>
<keyword evidence="4" id="KW-0694">RNA-binding</keyword>
<keyword evidence="6" id="KW-0687">Ribonucleoprotein</keyword>
<accession>A0A0L7M810</accession>
<dbReference type="Proteomes" id="UP000054282">
    <property type="component" value="Unassembled WGS sequence"/>
</dbReference>
<dbReference type="Gene3D" id="3.30.720.10">
    <property type="entry name" value="Signal recognition particle alu RNA binding heterodimer, srp9/1"/>
    <property type="match status" value="1"/>
</dbReference>
<dbReference type="EMBL" id="GG701741">
    <property type="protein sequence ID" value="KOB88725.1"/>
    <property type="molecule type" value="Genomic_DNA"/>
</dbReference>
<keyword evidence="5" id="KW-0733">Signal recognition particle</keyword>
<reference evidence="9" key="1">
    <citation type="submission" date="2006-09" db="EMBL/GenBank/DDBJ databases">
        <title>Annotation of Plasmodium falciparum Dd2.</title>
        <authorList>
            <consortium name="The Broad Institute Genome Sequencing Platform"/>
            <person name="Volkman S.K."/>
            <person name="Neafsey D.E."/>
            <person name="Dash A.P."/>
            <person name="Chitnis C.E."/>
            <person name="Hartl D.L."/>
            <person name="Young S.K."/>
            <person name="Zeng Q."/>
            <person name="Koehrsen M."/>
            <person name="Alvarado L."/>
            <person name="Berlin A."/>
            <person name="Borenstein D."/>
            <person name="Chapman S.B."/>
            <person name="Chen Z."/>
            <person name="Engels R."/>
            <person name="Freedman E."/>
            <person name="Gellesch M."/>
            <person name="Goldberg J."/>
            <person name="Griggs A."/>
            <person name="Gujja S."/>
            <person name="Heilman E.R."/>
            <person name="Heiman D.I."/>
            <person name="Howarth C."/>
            <person name="Jen D."/>
            <person name="Larson L."/>
            <person name="Mehta T."/>
            <person name="Neiman D."/>
            <person name="Park D."/>
            <person name="Pearson M."/>
            <person name="Roberts A."/>
            <person name="Saif S."/>
            <person name="Shea T."/>
            <person name="Shenoy N."/>
            <person name="Sisk P."/>
            <person name="Stolte C."/>
            <person name="Sykes S."/>
            <person name="Walk T."/>
            <person name="White J."/>
            <person name="Yandava C."/>
            <person name="Haas B."/>
            <person name="Henn M.R."/>
            <person name="Nusbaum C."/>
            <person name="Birren B."/>
        </authorList>
    </citation>
    <scope>NUCLEOTIDE SEQUENCE [LARGE SCALE GENOMIC DNA]</scope>
</reference>
<dbReference type="AlphaFoldDB" id="A0A0L7M810"/>
<dbReference type="Pfam" id="PF02290">
    <property type="entry name" value="SRP14"/>
    <property type="match status" value="1"/>
</dbReference>
<evidence type="ECO:0000256" key="3">
    <source>
        <dbReference type="ARBA" id="ARBA00022490"/>
    </source>
</evidence>
<dbReference type="GO" id="GO:0005786">
    <property type="term" value="C:signal recognition particle, endoplasmic reticulum targeting"/>
    <property type="evidence" value="ECO:0007669"/>
    <property type="project" value="UniProtKB-KW"/>
</dbReference>
<evidence type="ECO:0000256" key="1">
    <source>
        <dbReference type="ARBA" id="ARBA00004496"/>
    </source>
</evidence>
<reference evidence="9" key="2">
    <citation type="submission" date="2006-09" db="EMBL/GenBank/DDBJ databases">
        <title>The genome sequence of Plasmodium falciparum Dd2.</title>
        <authorList>
            <consortium name="The Broad Institute Genome Sequencing Platform"/>
            <person name="Birren B."/>
            <person name="Lander E."/>
            <person name="Galagan J."/>
            <person name="Nusbaum C."/>
            <person name="Devon K."/>
            <person name="Henn M."/>
            <person name="Jaffe D."/>
            <person name="Butler J."/>
            <person name="Alvarez P."/>
            <person name="Gnerre S."/>
            <person name="Grabherr M."/>
            <person name="Kleber M."/>
            <person name="Mauceli E."/>
            <person name="Brockman W."/>
            <person name="MacCallum I.A."/>
            <person name="Rounsley S."/>
            <person name="Young S."/>
            <person name="LaButti K."/>
            <person name="Pushparaj V."/>
            <person name="DeCaprio D."/>
            <person name="Crawford M."/>
            <person name="Koehrsen M."/>
            <person name="Engels R."/>
            <person name="Montgomery P."/>
            <person name="Pearson M."/>
            <person name="Howarth C."/>
            <person name="Larson L."/>
            <person name="Luoma S."/>
            <person name="White J."/>
            <person name="Kodira C."/>
            <person name="Zeng Q."/>
            <person name="O'Leary S."/>
            <person name="Yandava C."/>
            <person name="Alvarado L."/>
            <person name="Wirth D."/>
            <person name="Volkman S."/>
            <person name="Hartl D."/>
        </authorList>
    </citation>
    <scope>NUCLEOTIDE SEQUENCE [LARGE SCALE GENOMIC DNA]</scope>
</reference>
<comment type="similarity">
    <text evidence="2">Belongs to the SRP14 family.</text>
</comment>
<comment type="subcellular location">
    <subcellularLocation>
        <location evidence="1">Cytoplasm</location>
    </subcellularLocation>
</comment>
<sequence length="64" mass="7319">MVLLSNDVFIQELNKLCGPVEGKKKTSIWITMKRVKRNDIKTLTSNKDAGDKKNTKKVNKNDNK</sequence>
<evidence type="ECO:0000256" key="7">
    <source>
        <dbReference type="SAM" id="MobiDB-lite"/>
    </source>
</evidence>
<name>A0A0L7M810_PLAF4</name>
<dbReference type="InterPro" id="IPR009018">
    <property type="entry name" value="Signal_recog_particle_SRP9/14"/>
</dbReference>
<gene>
    <name evidence="8" type="ORF">PFDG_03446</name>
</gene>
<evidence type="ECO:0000256" key="4">
    <source>
        <dbReference type="ARBA" id="ARBA00022884"/>
    </source>
</evidence>
<evidence type="ECO:0000256" key="6">
    <source>
        <dbReference type="ARBA" id="ARBA00023274"/>
    </source>
</evidence>
<evidence type="ECO:0000313" key="9">
    <source>
        <dbReference type="Proteomes" id="UP000054282"/>
    </source>
</evidence>
<dbReference type="GO" id="GO:0008312">
    <property type="term" value="F:7S RNA binding"/>
    <property type="evidence" value="ECO:0007669"/>
    <property type="project" value="InterPro"/>
</dbReference>
<dbReference type="InterPro" id="IPR003210">
    <property type="entry name" value="Signal_recog_particle_SRP14"/>
</dbReference>
<evidence type="ECO:0000313" key="8">
    <source>
        <dbReference type="EMBL" id="KOB88725.1"/>
    </source>
</evidence>
<dbReference type="GO" id="GO:0030942">
    <property type="term" value="F:endoplasmic reticulum signal peptide binding"/>
    <property type="evidence" value="ECO:0007669"/>
    <property type="project" value="InterPro"/>
</dbReference>
<keyword evidence="3" id="KW-0963">Cytoplasm</keyword>